<dbReference type="AlphaFoldDB" id="A0A4S4BWX6"/>
<protein>
    <submittedName>
        <fullName evidence="1">Uncharacterized protein</fullName>
    </submittedName>
</protein>
<dbReference type="Proteomes" id="UP000310334">
    <property type="component" value="Unassembled WGS sequence"/>
</dbReference>
<sequence length="80" mass="9200">MYLTLLLPLVIPYGDPWTLHNPRAHFKRETEFFSWIESVSKKKYPKVPLLFSSDIETHKVGFIEGEQGLFPKVVPIAVTA</sequence>
<proteinExistence type="predicted"/>
<name>A0A4S4BWX6_9BACI</name>
<dbReference type="EMBL" id="SSNT01000008">
    <property type="protein sequence ID" value="THF79708.1"/>
    <property type="molecule type" value="Genomic_DNA"/>
</dbReference>
<accession>A0A4S4BWX6</accession>
<keyword evidence="2" id="KW-1185">Reference proteome</keyword>
<organism evidence="1 2">
    <name type="scientific">Metabacillus sediminilitoris</name>
    <dbReference type="NCBI Taxonomy" id="2567941"/>
    <lineage>
        <taxon>Bacteria</taxon>
        <taxon>Bacillati</taxon>
        <taxon>Bacillota</taxon>
        <taxon>Bacilli</taxon>
        <taxon>Bacillales</taxon>
        <taxon>Bacillaceae</taxon>
        <taxon>Metabacillus</taxon>
    </lineage>
</organism>
<gene>
    <name evidence="1" type="ORF">E6W99_11910</name>
</gene>
<reference evidence="1 2" key="1">
    <citation type="submission" date="2019-04" db="EMBL/GenBank/DDBJ databases">
        <title>Bacillus sediminilitoris sp. nov., isolated from a tidal flat sediment on the East China Sea.</title>
        <authorList>
            <person name="Wei Y."/>
            <person name="Mao H."/>
            <person name="Fang J."/>
        </authorList>
    </citation>
    <scope>NUCLEOTIDE SEQUENCE [LARGE SCALE GENOMIC DNA]</scope>
    <source>
        <strain evidence="1 2">DSL-17</strain>
    </source>
</reference>
<dbReference type="OrthoDB" id="2880468at2"/>
<dbReference type="RefSeq" id="WP_136354107.1">
    <property type="nucleotide sequence ID" value="NZ_CP046266.1"/>
</dbReference>
<comment type="caution">
    <text evidence="1">The sequence shown here is derived from an EMBL/GenBank/DDBJ whole genome shotgun (WGS) entry which is preliminary data.</text>
</comment>
<evidence type="ECO:0000313" key="1">
    <source>
        <dbReference type="EMBL" id="THF79708.1"/>
    </source>
</evidence>
<evidence type="ECO:0000313" key="2">
    <source>
        <dbReference type="Proteomes" id="UP000310334"/>
    </source>
</evidence>